<gene>
    <name evidence="1" type="ORF">BZL54_09785</name>
</gene>
<name>A0A2A4FII9_9BURK</name>
<comment type="caution">
    <text evidence="1">The sequence shown here is derived from an EMBL/GenBank/DDBJ whole genome shotgun (WGS) entry which is preliminary data.</text>
</comment>
<proteinExistence type="predicted"/>
<organism evidence="1 2">
    <name type="scientific">Burkholderia ubonensis subsp. mesacidophila</name>
    <dbReference type="NCBI Taxonomy" id="265293"/>
    <lineage>
        <taxon>Bacteria</taxon>
        <taxon>Pseudomonadati</taxon>
        <taxon>Pseudomonadota</taxon>
        <taxon>Betaproteobacteria</taxon>
        <taxon>Burkholderiales</taxon>
        <taxon>Burkholderiaceae</taxon>
        <taxon>Burkholderia</taxon>
        <taxon>Burkholderia cepacia complex</taxon>
    </lineage>
</organism>
<evidence type="ECO:0000313" key="1">
    <source>
        <dbReference type="EMBL" id="PCE32502.1"/>
    </source>
</evidence>
<dbReference type="GeneID" id="69006076"/>
<evidence type="ECO:0000313" key="2">
    <source>
        <dbReference type="Proteomes" id="UP000217994"/>
    </source>
</evidence>
<dbReference type="EMBL" id="MTZU01000026">
    <property type="protein sequence ID" value="PCE32502.1"/>
    <property type="molecule type" value="Genomic_DNA"/>
</dbReference>
<dbReference type="RefSeq" id="WP_084909249.1">
    <property type="nucleotide sequence ID" value="NZ_CP020738.1"/>
</dbReference>
<accession>A0A2A4FII9</accession>
<protein>
    <submittedName>
        <fullName evidence="1">Uncharacterized protein</fullName>
    </submittedName>
</protein>
<reference evidence="1 2" key="1">
    <citation type="submission" date="2017-01" db="EMBL/GenBank/DDBJ databases">
        <title>Whole-Genome Shotgun Sequencing of Two beta-Proteobacterial Species in Search of the Bulgecin Biosynthetic Cluster.</title>
        <authorList>
            <person name="Horsman M.E."/>
            <person name="Marous D.R."/>
            <person name="Li R."/>
            <person name="Oliver R.A."/>
            <person name="Byun B."/>
            <person name="Emrich S.J."/>
            <person name="Boggess B."/>
            <person name="Townsend C.A."/>
            <person name="Mobashery S."/>
        </authorList>
    </citation>
    <scope>NUCLEOTIDE SEQUENCE [LARGE SCALE GENOMIC DNA]</scope>
    <source>
        <strain evidence="1 2">ATCC 31433</strain>
    </source>
</reference>
<dbReference type="Proteomes" id="UP000217994">
    <property type="component" value="Unassembled WGS sequence"/>
</dbReference>
<dbReference type="AlphaFoldDB" id="A0A2A4FII9"/>
<sequence>MNRAHPHHKKAFALCVAGALALVAALAALGLVLHTPVAGSAAADVASGSGAPEAGPDHCLIYGKYCLTALLRGR</sequence>